<organism evidence="8 9">
    <name type="scientific">Microvirga tunisiensis</name>
    <dbReference type="NCBI Taxonomy" id="2108360"/>
    <lineage>
        <taxon>Bacteria</taxon>
        <taxon>Pseudomonadati</taxon>
        <taxon>Pseudomonadota</taxon>
        <taxon>Alphaproteobacteria</taxon>
        <taxon>Hyphomicrobiales</taxon>
        <taxon>Methylobacteriaceae</taxon>
        <taxon>Microvirga</taxon>
    </lineage>
</organism>
<keyword evidence="9" id="KW-1185">Reference proteome</keyword>
<keyword evidence="1" id="KW-0001">2Fe-2S</keyword>
<dbReference type="InterPro" id="IPR036922">
    <property type="entry name" value="Rieske_2Fe-2S_sf"/>
</dbReference>
<keyword evidence="3" id="KW-0560">Oxidoreductase</keyword>
<dbReference type="Proteomes" id="UP000403266">
    <property type="component" value="Unassembled WGS sequence"/>
</dbReference>
<dbReference type="GO" id="GO:0005737">
    <property type="term" value="C:cytoplasm"/>
    <property type="evidence" value="ECO:0007669"/>
    <property type="project" value="TreeGrafter"/>
</dbReference>
<name>A0A5N7MV70_9HYPH</name>
<dbReference type="GO" id="GO:0046872">
    <property type="term" value="F:metal ion binding"/>
    <property type="evidence" value="ECO:0007669"/>
    <property type="project" value="UniProtKB-KW"/>
</dbReference>
<evidence type="ECO:0000256" key="3">
    <source>
        <dbReference type="ARBA" id="ARBA00023002"/>
    </source>
</evidence>
<keyword evidence="6" id="KW-1015">Disulfide bond</keyword>
<dbReference type="Pfam" id="PF00355">
    <property type="entry name" value="Rieske"/>
    <property type="match status" value="1"/>
</dbReference>
<evidence type="ECO:0000256" key="5">
    <source>
        <dbReference type="ARBA" id="ARBA00023014"/>
    </source>
</evidence>
<dbReference type="PANTHER" id="PTHR13847:SF274">
    <property type="entry name" value="RIESKE 2FE-2S IRON-SULFUR PROTEIN YHFW-RELATED"/>
    <property type="match status" value="1"/>
</dbReference>
<dbReference type="PROSITE" id="PS51296">
    <property type="entry name" value="RIESKE"/>
    <property type="match status" value="1"/>
</dbReference>
<dbReference type="PRINTS" id="PR00162">
    <property type="entry name" value="RIESKE"/>
</dbReference>
<keyword evidence="2" id="KW-0479">Metal-binding</keyword>
<dbReference type="Gene3D" id="3.50.50.60">
    <property type="entry name" value="FAD/NAD(P)-binding domain"/>
    <property type="match status" value="1"/>
</dbReference>
<dbReference type="SUPFAM" id="SSF50022">
    <property type="entry name" value="ISP domain"/>
    <property type="match status" value="1"/>
</dbReference>
<keyword evidence="5" id="KW-0411">Iron-sulfur</keyword>
<dbReference type="GO" id="GO:0051537">
    <property type="term" value="F:2 iron, 2 sulfur cluster binding"/>
    <property type="evidence" value="ECO:0007669"/>
    <property type="project" value="UniProtKB-KW"/>
</dbReference>
<gene>
    <name evidence="8" type="ORF">FS320_39290</name>
</gene>
<dbReference type="GO" id="GO:0016020">
    <property type="term" value="C:membrane"/>
    <property type="evidence" value="ECO:0007669"/>
    <property type="project" value="InterPro"/>
</dbReference>
<dbReference type="Gene3D" id="2.102.10.10">
    <property type="entry name" value="Rieske [2Fe-2S] iron-sulphur domain"/>
    <property type="match status" value="1"/>
</dbReference>
<dbReference type="Pfam" id="PF01266">
    <property type="entry name" value="DAO"/>
    <property type="match status" value="1"/>
</dbReference>
<dbReference type="EMBL" id="VOSK01000460">
    <property type="protein sequence ID" value="MPR30841.1"/>
    <property type="molecule type" value="Genomic_DNA"/>
</dbReference>
<dbReference type="InterPro" id="IPR005805">
    <property type="entry name" value="Rieske_Fe-S_prot_C"/>
</dbReference>
<dbReference type="Gene3D" id="3.30.9.10">
    <property type="entry name" value="D-Amino Acid Oxidase, subunit A, domain 2"/>
    <property type="match status" value="1"/>
</dbReference>
<evidence type="ECO:0000256" key="2">
    <source>
        <dbReference type="ARBA" id="ARBA00022723"/>
    </source>
</evidence>
<dbReference type="AlphaFoldDB" id="A0A5N7MV70"/>
<keyword evidence="4" id="KW-0408">Iron</keyword>
<dbReference type="InterPro" id="IPR017941">
    <property type="entry name" value="Rieske_2Fe-2S"/>
</dbReference>
<proteinExistence type="predicted"/>
<dbReference type="PANTHER" id="PTHR13847">
    <property type="entry name" value="SARCOSINE DEHYDROGENASE-RELATED"/>
    <property type="match status" value="1"/>
</dbReference>
<accession>A0A5N7MV70</accession>
<dbReference type="SUPFAM" id="SSF51905">
    <property type="entry name" value="FAD/NAD(P)-binding domain"/>
    <property type="match status" value="1"/>
</dbReference>
<feature type="domain" description="Rieske" evidence="7">
    <location>
        <begin position="279"/>
        <end position="365"/>
    </location>
</feature>
<sequence length="365" mass="40106">MQHRSDPSRVEDIRAEAEAARELGFDARVLDKAPLPFATAGALEFRDQSQFNPARYLVGLAAAVQARGGRIYEHSRAVSFDHPDRWSIGTGKGQVRADHLVVATNITVKSPVGYANRTQPRCHVAMAFRTDHSEALDGMFISIDDPTHSIRTGRDADGPLIITLGPRFNTGQDGDVARRFRELEEWTRAHLPVREAVWRWCNEDYDTPDRMPFVGQPDVKEAPGFYVATGFNGWGISNGTAAGLAIAHEIVAGSRLWGRLYQPDRPPPKDFHKSGDTQSMVGDVAQIAPGEGGVVVRGDEKIAVWREDDGTLHALSASCTHKGCTVTWNNADRTWDCPCHGSVFERDGTVIHGPARKSLPPREIG</sequence>
<comment type="caution">
    <text evidence="8">The sequence shown here is derived from an EMBL/GenBank/DDBJ whole genome shotgun (WGS) entry which is preliminary data.</text>
</comment>
<evidence type="ECO:0000256" key="6">
    <source>
        <dbReference type="ARBA" id="ARBA00023157"/>
    </source>
</evidence>
<dbReference type="InterPro" id="IPR036188">
    <property type="entry name" value="FAD/NAD-bd_sf"/>
</dbReference>
<dbReference type="InterPro" id="IPR006076">
    <property type="entry name" value="FAD-dep_OxRdtase"/>
</dbReference>
<evidence type="ECO:0000256" key="1">
    <source>
        <dbReference type="ARBA" id="ARBA00022714"/>
    </source>
</evidence>
<evidence type="ECO:0000313" key="8">
    <source>
        <dbReference type="EMBL" id="MPR30841.1"/>
    </source>
</evidence>
<evidence type="ECO:0000256" key="4">
    <source>
        <dbReference type="ARBA" id="ARBA00023004"/>
    </source>
</evidence>
<reference evidence="8 9" key="1">
    <citation type="journal article" date="2019" name="Syst. Appl. Microbiol.">
        <title>Microvirga tunisiensis sp. nov., a root nodule symbiotic bacterium isolated from Lupinus micranthus and L. luteus grown in Northern Tunisia.</title>
        <authorList>
            <person name="Msaddak A."/>
            <person name="Rejili M."/>
            <person name="Duran D."/>
            <person name="Mars M."/>
            <person name="Palacios J.M."/>
            <person name="Ruiz-Argueso T."/>
            <person name="Rey L."/>
            <person name="Imperial J."/>
        </authorList>
    </citation>
    <scope>NUCLEOTIDE SEQUENCE [LARGE SCALE GENOMIC DNA]</scope>
    <source>
        <strain evidence="8 9">Lmie10</strain>
    </source>
</reference>
<protein>
    <submittedName>
        <fullName evidence="8">FAD-dependent oxidoreductase</fullName>
    </submittedName>
</protein>
<evidence type="ECO:0000259" key="7">
    <source>
        <dbReference type="PROSITE" id="PS51296"/>
    </source>
</evidence>
<dbReference type="GO" id="GO:0016491">
    <property type="term" value="F:oxidoreductase activity"/>
    <property type="evidence" value="ECO:0007669"/>
    <property type="project" value="UniProtKB-KW"/>
</dbReference>
<evidence type="ECO:0000313" key="9">
    <source>
        <dbReference type="Proteomes" id="UP000403266"/>
    </source>
</evidence>